<reference evidence="9" key="3">
    <citation type="submission" date="2025-09" db="UniProtKB">
        <authorList>
            <consortium name="Ensembl"/>
        </authorList>
    </citation>
    <scope>IDENTIFICATION</scope>
</reference>
<evidence type="ECO:0000313" key="10">
    <source>
        <dbReference type="Proteomes" id="UP000694556"/>
    </source>
</evidence>
<evidence type="ECO:0000256" key="3">
    <source>
        <dbReference type="ARBA" id="ARBA00022771"/>
    </source>
</evidence>
<evidence type="ECO:0000256" key="5">
    <source>
        <dbReference type="ARBA" id="ARBA00023242"/>
    </source>
</evidence>
<accession>A0A8C3BSS7</accession>
<feature type="compositionally biased region" description="Low complexity" evidence="7">
    <location>
        <begin position="10"/>
        <end position="48"/>
    </location>
</feature>
<dbReference type="PANTHER" id="PTHR24099:SF17">
    <property type="entry name" value="TRIPARTITE MOTIF CONTAINING 55"/>
    <property type="match status" value="1"/>
</dbReference>
<dbReference type="SMART" id="SM00336">
    <property type="entry name" value="BBOX"/>
    <property type="match status" value="1"/>
</dbReference>
<keyword evidence="10" id="KW-1185">Reference proteome</keyword>
<evidence type="ECO:0000256" key="4">
    <source>
        <dbReference type="ARBA" id="ARBA00022833"/>
    </source>
</evidence>
<proteinExistence type="predicted"/>
<dbReference type="GO" id="GO:0005634">
    <property type="term" value="C:nucleus"/>
    <property type="evidence" value="ECO:0007669"/>
    <property type="project" value="UniProtKB-SubCell"/>
</dbReference>
<dbReference type="PANTHER" id="PTHR24099">
    <property type="entry name" value="E3 UBIQUITIN-PROTEIN LIGASE TRIM36-RELATED"/>
    <property type="match status" value="1"/>
</dbReference>
<dbReference type="PROSITE" id="PS50119">
    <property type="entry name" value="ZF_BBOX"/>
    <property type="match status" value="1"/>
</dbReference>
<evidence type="ECO:0000256" key="6">
    <source>
        <dbReference type="PROSITE-ProRule" id="PRU00024"/>
    </source>
</evidence>
<dbReference type="AlphaFoldDB" id="A0A8C3BSS7"/>
<dbReference type="GO" id="GO:0005737">
    <property type="term" value="C:cytoplasm"/>
    <property type="evidence" value="ECO:0007669"/>
    <property type="project" value="TreeGrafter"/>
</dbReference>
<organism evidence="9 10">
    <name type="scientific">Cairina moschata</name>
    <name type="common">Muscovy duck</name>
    <dbReference type="NCBI Taxonomy" id="8855"/>
    <lineage>
        <taxon>Eukaryota</taxon>
        <taxon>Metazoa</taxon>
        <taxon>Chordata</taxon>
        <taxon>Craniata</taxon>
        <taxon>Vertebrata</taxon>
        <taxon>Euteleostomi</taxon>
        <taxon>Archelosauria</taxon>
        <taxon>Archosauria</taxon>
        <taxon>Dinosauria</taxon>
        <taxon>Saurischia</taxon>
        <taxon>Theropoda</taxon>
        <taxon>Coelurosauria</taxon>
        <taxon>Aves</taxon>
        <taxon>Neognathae</taxon>
        <taxon>Galloanserae</taxon>
        <taxon>Anseriformes</taxon>
        <taxon>Anatidae</taxon>
        <taxon>Anatinae</taxon>
        <taxon>Cairina</taxon>
    </lineage>
</organism>
<keyword evidence="4" id="KW-0862">Zinc</keyword>
<dbReference type="Ensembl" id="ENSCMMT00000010507.1">
    <property type="protein sequence ID" value="ENSCMMP00000009533.1"/>
    <property type="gene ID" value="ENSCMMG00000006021.1"/>
</dbReference>
<feature type="domain" description="B box-type" evidence="8">
    <location>
        <begin position="261"/>
        <end position="303"/>
    </location>
</feature>
<dbReference type="CDD" id="cd19833">
    <property type="entry name" value="Bbox2_MuRF3_C-II"/>
    <property type="match status" value="1"/>
</dbReference>
<evidence type="ECO:0000256" key="7">
    <source>
        <dbReference type="SAM" id="MobiDB-lite"/>
    </source>
</evidence>
<comment type="subcellular location">
    <subcellularLocation>
        <location evidence="1">Nucleus</location>
    </subcellularLocation>
</comment>
<keyword evidence="3 6" id="KW-0863">Zinc-finger</keyword>
<dbReference type="Gene3D" id="3.30.160.60">
    <property type="entry name" value="Classic Zinc Finger"/>
    <property type="match status" value="1"/>
</dbReference>
<dbReference type="InterPro" id="IPR050617">
    <property type="entry name" value="E3_ligase_FN3/SPRY"/>
</dbReference>
<evidence type="ECO:0000256" key="2">
    <source>
        <dbReference type="ARBA" id="ARBA00022679"/>
    </source>
</evidence>
<evidence type="ECO:0000259" key="8">
    <source>
        <dbReference type="PROSITE" id="PS50119"/>
    </source>
</evidence>
<dbReference type="SUPFAM" id="SSF57845">
    <property type="entry name" value="B-box zinc-binding domain"/>
    <property type="match status" value="1"/>
</dbReference>
<reference evidence="9" key="1">
    <citation type="submission" date="2018-09" db="EMBL/GenBank/DDBJ databases">
        <title>Common duck and Muscovy duck high density SNP chip.</title>
        <authorList>
            <person name="Vignal A."/>
            <person name="Thebault N."/>
            <person name="Warren W.C."/>
        </authorList>
    </citation>
    <scope>NUCLEOTIDE SEQUENCE [LARGE SCALE GENOMIC DNA]</scope>
</reference>
<name>A0A8C3BSS7_CAIMO</name>
<feature type="region of interest" description="Disordered" evidence="7">
    <location>
        <begin position="1"/>
        <end position="108"/>
    </location>
</feature>
<sequence length="445" mass="45779">SRCWRRRGAWRAWRSSSSAPSAWRCSPSPWSSCPASTTSAASAPTTSSRCRRGPRGAARPGPGRGGARTGPRWGPGESAGAGGRRARSGSSRGAPGVRSGAVTPPPAGLQPAVAVAGLQRGAVGRPVPVPVVPPRGGAGPARGVRAAAEPAGGEHHRHLQAGVGQVRHGEPAGVGAAPGWGGGHREGRGAVGGAHAGHCGATGGASLVGERQPGGWWWFCRRAQGWGQDGAVWGWGQWGRGARGGPVGSGPSRRPLHAKAEQHLMCEEHEDERINIYCLRCEAPTCSLCKVFGAHKDCEVAPLPAVYQRQKSELSDGIAMLVAGNDRIQAIITQMEEICRTIEVGPGLAQPAGSAPCMCSPYTHTSPVLWAVPSSVPYPQPHQDAPGQQHACAGGGLGRGIPSRAAAPASHPETPQGRGPKEPGDVPGFPTQPWGWGRGRSRAAP</sequence>
<keyword evidence="3 6" id="KW-0479">Metal-binding</keyword>
<dbReference type="Pfam" id="PF00643">
    <property type="entry name" value="zf-B_box"/>
    <property type="match status" value="1"/>
</dbReference>
<keyword evidence="5" id="KW-0539">Nucleus</keyword>
<evidence type="ECO:0000256" key="1">
    <source>
        <dbReference type="ARBA" id="ARBA00004123"/>
    </source>
</evidence>
<reference evidence="9" key="2">
    <citation type="submission" date="2025-08" db="UniProtKB">
        <authorList>
            <consortium name="Ensembl"/>
        </authorList>
    </citation>
    <scope>IDENTIFICATION</scope>
</reference>
<dbReference type="GO" id="GO:0016740">
    <property type="term" value="F:transferase activity"/>
    <property type="evidence" value="ECO:0007669"/>
    <property type="project" value="UniProtKB-KW"/>
</dbReference>
<dbReference type="InterPro" id="IPR000315">
    <property type="entry name" value="Znf_B-box"/>
</dbReference>
<feature type="region of interest" description="Disordered" evidence="7">
    <location>
        <begin position="379"/>
        <end position="445"/>
    </location>
</feature>
<protein>
    <submittedName>
        <fullName evidence="9">Tripartite motif containing 54</fullName>
    </submittedName>
</protein>
<dbReference type="GO" id="GO:0070507">
    <property type="term" value="P:regulation of microtubule cytoskeleton organization"/>
    <property type="evidence" value="ECO:0007669"/>
    <property type="project" value="TreeGrafter"/>
</dbReference>
<feature type="region of interest" description="Disordered" evidence="7">
    <location>
        <begin position="124"/>
        <end position="144"/>
    </location>
</feature>
<dbReference type="GO" id="GO:0008270">
    <property type="term" value="F:zinc ion binding"/>
    <property type="evidence" value="ECO:0007669"/>
    <property type="project" value="UniProtKB-KW"/>
</dbReference>
<keyword evidence="2" id="KW-0808">Transferase</keyword>
<evidence type="ECO:0000313" key="9">
    <source>
        <dbReference type="Ensembl" id="ENSCMMP00000009533.1"/>
    </source>
</evidence>
<dbReference type="InterPro" id="IPR033492">
    <property type="entry name" value="Trim54_Bbox2_Zfn"/>
</dbReference>
<dbReference type="Proteomes" id="UP000694556">
    <property type="component" value="Chromosome 3"/>
</dbReference>
<feature type="compositionally biased region" description="Low complexity" evidence="7">
    <location>
        <begin position="88"/>
        <end position="101"/>
    </location>
</feature>